<dbReference type="AlphaFoldDB" id="A0A972JME2"/>
<protein>
    <submittedName>
        <fullName evidence="2">Uncharacterized protein</fullName>
    </submittedName>
</protein>
<sequence>MLVVTNYPQVPLTTSNVATDAARVDNQQRPPVIPPQAPTKGHQERAFTPQHERTATETQTPAADGAQDKVQEKRQGSGQEQQSRDRQPQQPQPKQHQSKLLQSFIAGPAALQRKDIRLKVTQDPDQAARQAPPKTSQPPGLSQPRTQPQQSKQFYQEFGRRIDNFYRRQSQPQQETELSAWI</sequence>
<proteinExistence type="predicted"/>
<dbReference type="EMBL" id="JAAXYH010000004">
    <property type="protein sequence ID" value="NMH65016.1"/>
    <property type="molecule type" value="Genomic_DNA"/>
</dbReference>
<accession>A0A972JME2</accession>
<feature type="compositionally biased region" description="Low complexity" evidence="1">
    <location>
        <begin position="88"/>
        <end position="103"/>
    </location>
</feature>
<feature type="compositionally biased region" description="Polar residues" evidence="1">
    <location>
        <begin position="133"/>
        <end position="154"/>
    </location>
</feature>
<evidence type="ECO:0000313" key="3">
    <source>
        <dbReference type="Proteomes" id="UP000737113"/>
    </source>
</evidence>
<evidence type="ECO:0000313" key="2">
    <source>
        <dbReference type="EMBL" id="NMH65016.1"/>
    </source>
</evidence>
<feature type="compositionally biased region" description="Basic and acidic residues" evidence="1">
    <location>
        <begin position="66"/>
        <end position="75"/>
    </location>
</feature>
<feature type="compositionally biased region" description="Polar residues" evidence="1">
    <location>
        <begin position="167"/>
        <end position="182"/>
    </location>
</feature>
<dbReference type="Proteomes" id="UP000737113">
    <property type="component" value="Unassembled WGS sequence"/>
</dbReference>
<feature type="compositionally biased region" description="Basic and acidic residues" evidence="1">
    <location>
        <begin position="41"/>
        <end position="55"/>
    </location>
</feature>
<dbReference type="RefSeq" id="WP_169563707.1">
    <property type="nucleotide sequence ID" value="NZ_JAAXYH010000004.1"/>
</dbReference>
<gene>
    <name evidence="2" type="ORF">HC757_07500</name>
</gene>
<evidence type="ECO:0000256" key="1">
    <source>
        <dbReference type="SAM" id="MobiDB-lite"/>
    </source>
</evidence>
<feature type="region of interest" description="Disordered" evidence="1">
    <location>
        <begin position="1"/>
        <end position="182"/>
    </location>
</feature>
<keyword evidence="3" id="KW-1185">Reference proteome</keyword>
<organism evidence="2 3">
    <name type="scientific">Shewanella salipaludis</name>
    <dbReference type="NCBI Taxonomy" id="2723052"/>
    <lineage>
        <taxon>Bacteria</taxon>
        <taxon>Pseudomonadati</taxon>
        <taxon>Pseudomonadota</taxon>
        <taxon>Gammaproteobacteria</taxon>
        <taxon>Alteromonadales</taxon>
        <taxon>Shewanellaceae</taxon>
        <taxon>Shewanella</taxon>
    </lineage>
</organism>
<feature type="compositionally biased region" description="Basic and acidic residues" evidence="1">
    <location>
        <begin position="112"/>
        <end position="122"/>
    </location>
</feature>
<name>A0A972JME2_9GAMM</name>
<feature type="compositionally biased region" description="Polar residues" evidence="1">
    <location>
        <begin position="1"/>
        <end position="18"/>
    </location>
</feature>
<reference evidence="2" key="1">
    <citation type="submission" date="2020-04" db="EMBL/GenBank/DDBJ databases">
        <title>Description of Shewanella salipaludis sp. nov., isolated from a salt marsh.</title>
        <authorList>
            <person name="Park S."/>
            <person name="Yoon J.-H."/>
        </authorList>
    </citation>
    <scope>NUCLEOTIDE SEQUENCE</scope>
    <source>
        <strain evidence="2">SHSM-M6</strain>
    </source>
</reference>
<comment type="caution">
    <text evidence="2">The sequence shown here is derived from an EMBL/GenBank/DDBJ whole genome shotgun (WGS) entry which is preliminary data.</text>
</comment>